<dbReference type="Proteomes" id="UP001439875">
    <property type="component" value="Unassembled WGS sequence"/>
</dbReference>
<name>A0ACC6SEW5_9BACI</name>
<gene>
    <name evidence="1" type="ORF">WMO40_17130</name>
</gene>
<sequence length="175" mass="20547">MSELSFKKFTSELDDLVSFLTSEEWAFHSQPKPSYEEILSRYHEGSSAEAFWIERENIKIGLLTIHDISDTIPSFDIRLGSNFRGQGFATEAIRWMIEYLFQLPDKKIRVEAYTRSDNIAMRKTLHKCGFVKEGYLREAWEHADGSVSDMMLYSIIRRDWESRSLTPIRMDELSF</sequence>
<comment type="caution">
    <text evidence="1">The sequence shown here is derived from an EMBL/GenBank/DDBJ whole genome shotgun (WGS) entry which is preliminary data.</text>
</comment>
<reference evidence="1" key="1">
    <citation type="submission" date="2024-03" db="EMBL/GenBank/DDBJ databases">
        <title>Human intestinal bacterial collection.</title>
        <authorList>
            <person name="Pauvert C."/>
            <person name="Hitch T.C.A."/>
            <person name="Clavel T."/>
        </authorList>
    </citation>
    <scope>NUCLEOTIDE SEQUENCE</scope>
    <source>
        <strain evidence="1">CLA-AA-H227</strain>
    </source>
</reference>
<evidence type="ECO:0000313" key="1">
    <source>
        <dbReference type="EMBL" id="MEQ2528411.1"/>
    </source>
</evidence>
<dbReference type="EC" id="2.-.-.-" evidence="1"/>
<evidence type="ECO:0000313" key="2">
    <source>
        <dbReference type="Proteomes" id="UP001439875"/>
    </source>
</evidence>
<keyword evidence="1" id="KW-0808">Transferase</keyword>
<proteinExistence type="predicted"/>
<organism evidence="1 2">
    <name type="scientific">Robertmurraya yapensis</name>
    <name type="common">ex Hitch et al 2024</name>
    <dbReference type="NCBI Taxonomy" id="3133160"/>
    <lineage>
        <taxon>Bacteria</taxon>
        <taxon>Bacillati</taxon>
        <taxon>Bacillota</taxon>
        <taxon>Bacilli</taxon>
        <taxon>Bacillales</taxon>
        <taxon>Bacillaceae</taxon>
        <taxon>Robertmurraya</taxon>
    </lineage>
</organism>
<dbReference type="EMBL" id="JBBMEW010000017">
    <property type="protein sequence ID" value="MEQ2528411.1"/>
    <property type="molecule type" value="Genomic_DNA"/>
</dbReference>
<accession>A0ACC6SEW5</accession>
<keyword evidence="2" id="KW-1185">Reference proteome</keyword>
<protein>
    <submittedName>
        <fullName evidence="1">GNAT family protein</fullName>
        <ecNumber evidence="1">2.-.-.-</ecNumber>
    </submittedName>
</protein>